<dbReference type="KEGG" id="vrm:44547418_00105"/>
<gene>
    <name evidence="1" type="ORF">SAMEA44547418_00105</name>
</gene>
<keyword evidence="2" id="KW-1185">Reference proteome</keyword>
<name>A0A239Y7X7_9FIRM</name>
<dbReference type="EMBL" id="LT906470">
    <property type="protein sequence ID" value="SNV54770.1"/>
    <property type="molecule type" value="Genomic_DNA"/>
</dbReference>
<sequence length="182" mass="21047">MRGIVICKLRSGGEIIIHFYLLEGVWKDLYAHDSNRKPVPVGIYNVSISHSGHYTLVCQTTRELTVGVDLQELTIGYQLEWFNSERPWINGYLSEEYLLQLMTSFKESLGKYLGIGLMARKEIFEIDLIEMSGEKMYKAQFFNFPTLKGIGYLKENYIVTLVTNESDLPLFVEKMEKTLDEI</sequence>
<dbReference type="Proteomes" id="UP000214973">
    <property type="component" value="Chromosome 1"/>
</dbReference>
<evidence type="ECO:0000313" key="2">
    <source>
        <dbReference type="Proteomes" id="UP000214973"/>
    </source>
</evidence>
<accession>A0A239Y7X7</accession>
<dbReference type="AlphaFoldDB" id="A0A239Y7X7"/>
<organism evidence="1 2">
    <name type="scientific">Veillonella rodentium</name>
    <dbReference type="NCBI Taxonomy" id="248315"/>
    <lineage>
        <taxon>Bacteria</taxon>
        <taxon>Bacillati</taxon>
        <taxon>Bacillota</taxon>
        <taxon>Negativicutes</taxon>
        <taxon>Veillonellales</taxon>
        <taxon>Veillonellaceae</taxon>
        <taxon>Veillonella</taxon>
    </lineage>
</organism>
<evidence type="ECO:0000313" key="1">
    <source>
        <dbReference type="EMBL" id="SNV54770.1"/>
    </source>
</evidence>
<proteinExistence type="predicted"/>
<protein>
    <recommendedName>
        <fullName evidence="3">4'-phosphopantetheinyl transferase sfp</fullName>
    </recommendedName>
</protein>
<reference evidence="1 2" key="1">
    <citation type="submission" date="2017-06" db="EMBL/GenBank/DDBJ databases">
        <authorList>
            <consortium name="Pathogen Informatics"/>
        </authorList>
    </citation>
    <scope>NUCLEOTIDE SEQUENCE [LARGE SCALE GENOMIC DNA]</scope>
    <source>
        <strain evidence="1 2">NCTC12018</strain>
    </source>
</reference>
<dbReference type="RefSeq" id="WP_095064784.1">
    <property type="nucleotide sequence ID" value="NZ_LT906470.1"/>
</dbReference>
<evidence type="ECO:0008006" key="3">
    <source>
        <dbReference type="Google" id="ProtNLM"/>
    </source>
</evidence>